<comment type="subcellular location">
    <subcellularLocation>
        <location evidence="1 10">Cytoplasm</location>
    </subcellularLocation>
</comment>
<evidence type="ECO:0000259" key="12">
    <source>
        <dbReference type="PROSITE" id="PS51900"/>
    </source>
</evidence>
<feature type="active site" evidence="10">
    <location>
        <position position="174"/>
    </location>
</feature>
<protein>
    <recommendedName>
        <fullName evidence="10">Tyrosine recombinase XerC</fullName>
    </recommendedName>
</protein>
<dbReference type="Pfam" id="PF02899">
    <property type="entry name" value="Phage_int_SAM_1"/>
    <property type="match status" value="1"/>
</dbReference>
<organism evidence="13 14">
    <name type="scientific">Candidatus Moanibacter tarae</name>
    <dbReference type="NCBI Taxonomy" id="2200854"/>
    <lineage>
        <taxon>Bacteria</taxon>
        <taxon>Pseudomonadati</taxon>
        <taxon>Verrucomicrobiota</taxon>
        <taxon>Opitutia</taxon>
        <taxon>Puniceicoccales</taxon>
        <taxon>Puniceicoccales incertae sedis</taxon>
        <taxon>Candidatus Moanibacter</taxon>
    </lineage>
</organism>
<dbReference type="GO" id="GO:0003677">
    <property type="term" value="F:DNA binding"/>
    <property type="evidence" value="ECO:0007669"/>
    <property type="project" value="UniProtKB-UniRule"/>
</dbReference>
<dbReference type="HAMAP" id="MF_01808">
    <property type="entry name" value="Recomb_XerC_XerD"/>
    <property type="match status" value="1"/>
</dbReference>
<dbReference type="GO" id="GO:0006313">
    <property type="term" value="P:DNA transposition"/>
    <property type="evidence" value="ECO:0007669"/>
    <property type="project" value="UniProtKB-UniRule"/>
</dbReference>
<dbReference type="SUPFAM" id="SSF56349">
    <property type="entry name" value="DNA breaking-rejoining enzymes"/>
    <property type="match status" value="1"/>
</dbReference>
<proteinExistence type="inferred from homology"/>
<dbReference type="PANTHER" id="PTHR30349:SF81">
    <property type="entry name" value="TYROSINE RECOMBINASE XERC"/>
    <property type="match status" value="1"/>
</dbReference>
<keyword evidence="5 10" id="KW-0159">Chromosome partition</keyword>
<dbReference type="InterPro" id="IPR010998">
    <property type="entry name" value="Integrase_recombinase_N"/>
</dbReference>
<feature type="active site" evidence="10">
    <location>
        <position position="271"/>
    </location>
</feature>
<dbReference type="InterPro" id="IPR011010">
    <property type="entry name" value="DNA_brk_join_enz"/>
</dbReference>
<evidence type="ECO:0000256" key="3">
    <source>
        <dbReference type="ARBA" id="ARBA00022490"/>
    </source>
</evidence>
<gene>
    <name evidence="13" type="primary">xerD</name>
    <name evidence="10" type="synonym">xerC</name>
    <name evidence="13" type="ORF">DF168_02270</name>
</gene>
<dbReference type="InterPro" id="IPR023009">
    <property type="entry name" value="Tyrosine_recombinase_XerC/XerD"/>
</dbReference>
<evidence type="ECO:0000256" key="10">
    <source>
        <dbReference type="HAMAP-Rule" id="MF_01808"/>
    </source>
</evidence>
<keyword evidence="4 10" id="KW-0132">Cell division</keyword>
<dbReference type="KEGG" id="mtar:DF168_02270"/>
<dbReference type="Gene3D" id="1.10.443.10">
    <property type="entry name" value="Intergrase catalytic core"/>
    <property type="match status" value="1"/>
</dbReference>
<keyword evidence="9 10" id="KW-0131">Cell cycle</keyword>
<dbReference type="InterPro" id="IPR044068">
    <property type="entry name" value="CB"/>
</dbReference>
<dbReference type="InterPro" id="IPR011932">
    <property type="entry name" value="Recomb_XerD"/>
</dbReference>
<comment type="subunit">
    <text evidence="10">Forms a cyclic heterotetrameric complex composed of two molecules of XerC and two molecules of XerD.</text>
</comment>
<dbReference type="CDD" id="cd00798">
    <property type="entry name" value="INT_XerDC_C"/>
    <property type="match status" value="1"/>
</dbReference>
<evidence type="ECO:0000256" key="7">
    <source>
        <dbReference type="ARBA" id="ARBA00023125"/>
    </source>
</evidence>
<evidence type="ECO:0000256" key="1">
    <source>
        <dbReference type="ARBA" id="ARBA00004496"/>
    </source>
</evidence>
<feature type="active site" description="O-(3'-phospho-DNA)-tyrosine intermediate" evidence="10">
    <location>
        <position position="280"/>
    </location>
</feature>
<keyword evidence="8 10" id="KW-0233">DNA recombination</keyword>
<evidence type="ECO:0000256" key="5">
    <source>
        <dbReference type="ARBA" id="ARBA00022829"/>
    </source>
</evidence>
<feature type="active site" evidence="10">
    <location>
        <position position="245"/>
    </location>
</feature>
<dbReference type="InterPro" id="IPR050090">
    <property type="entry name" value="Tyrosine_recombinase_XerCD"/>
</dbReference>
<evidence type="ECO:0000256" key="8">
    <source>
        <dbReference type="ARBA" id="ARBA00023172"/>
    </source>
</evidence>
<dbReference type="NCBIfam" id="NF001399">
    <property type="entry name" value="PRK00283.1"/>
    <property type="match status" value="1"/>
</dbReference>
<dbReference type="InterPro" id="IPR013762">
    <property type="entry name" value="Integrase-like_cat_sf"/>
</dbReference>
<dbReference type="GO" id="GO:0007059">
    <property type="term" value="P:chromosome segregation"/>
    <property type="evidence" value="ECO:0007669"/>
    <property type="project" value="UniProtKB-UniRule"/>
</dbReference>
<dbReference type="AlphaFoldDB" id="A0A2Z4AKG4"/>
<evidence type="ECO:0000256" key="4">
    <source>
        <dbReference type="ARBA" id="ARBA00022618"/>
    </source>
</evidence>
<dbReference type="PROSITE" id="PS51900">
    <property type="entry name" value="CB"/>
    <property type="match status" value="1"/>
</dbReference>
<dbReference type="Gene3D" id="1.10.150.130">
    <property type="match status" value="1"/>
</dbReference>
<evidence type="ECO:0000259" key="11">
    <source>
        <dbReference type="PROSITE" id="PS51898"/>
    </source>
</evidence>
<evidence type="ECO:0000256" key="6">
    <source>
        <dbReference type="ARBA" id="ARBA00022908"/>
    </source>
</evidence>
<evidence type="ECO:0000313" key="13">
    <source>
        <dbReference type="EMBL" id="AWT61044.1"/>
    </source>
</evidence>
<dbReference type="GO" id="GO:0009037">
    <property type="term" value="F:tyrosine-based site-specific recombinase activity"/>
    <property type="evidence" value="ECO:0007669"/>
    <property type="project" value="UniProtKB-UniRule"/>
</dbReference>
<keyword evidence="7 10" id="KW-0238">DNA-binding</keyword>
<comment type="function">
    <text evidence="10">Site-specific tyrosine recombinase, which acts by catalyzing the cutting and rejoining of the recombining DNA molecules. The XerC-XerD complex is essential to convert dimers of the bacterial chromosome into monomers to permit their segregation at cell division. It also contributes to the segregational stability of plasmids.</text>
</comment>
<feature type="domain" description="Core-binding (CB)" evidence="12">
    <location>
        <begin position="2"/>
        <end position="88"/>
    </location>
</feature>
<keyword evidence="6 10" id="KW-0229">DNA integration</keyword>
<name>A0A2Z4AKG4_9BACT</name>
<dbReference type="InterPro" id="IPR004107">
    <property type="entry name" value="Integrase_SAM-like_N"/>
</dbReference>
<keyword evidence="3 10" id="KW-0963">Cytoplasm</keyword>
<dbReference type="Pfam" id="PF00589">
    <property type="entry name" value="Phage_integrase"/>
    <property type="match status" value="1"/>
</dbReference>
<comment type="similarity">
    <text evidence="2">Belongs to the 'phage' integrase family. XerD subfamily.</text>
</comment>
<dbReference type="GO" id="GO:0005737">
    <property type="term" value="C:cytoplasm"/>
    <property type="evidence" value="ECO:0007669"/>
    <property type="project" value="UniProtKB-SubCell"/>
</dbReference>
<dbReference type="Proteomes" id="UP000247465">
    <property type="component" value="Chromosome"/>
</dbReference>
<sequence>MHIFEEAIERFLVYLDLEKGASLNTIESYGSDLRQCVHYLQKQGCYSWASIETETLASWIGWMTSQGYAVSSVARKLTSVRMLARYLVREGELKNDFTELAEGPRGHRRLPAILTTEEVKRLLEAPSQRTAQGVRDRAIMELCYSSGLRVSEASSLYLQDFDGESGMLRVVSGKGGKERVLPVGRKAIDAIDAYLISGRPKLVKANTGSALFLSTRGRPISRKTIWHSIRVYATKAGIEKPVKPHVLRHSFASHLLSGGADLRSIQEMLGHVDVSTTQIYTAVEKQRLIKQHDQFHPRNQKLPG</sequence>
<feature type="domain" description="Tyr recombinase" evidence="11">
    <location>
        <begin position="109"/>
        <end position="293"/>
    </location>
</feature>
<dbReference type="GO" id="GO:0051301">
    <property type="term" value="P:cell division"/>
    <property type="evidence" value="ECO:0007669"/>
    <property type="project" value="UniProtKB-KW"/>
</dbReference>
<dbReference type="PROSITE" id="PS51898">
    <property type="entry name" value="TYR_RECOMBINASE"/>
    <property type="match status" value="1"/>
</dbReference>
<reference evidence="13 14" key="1">
    <citation type="submission" date="2018-06" db="EMBL/GenBank/DDBJ databases">
        <title>Draft Genome Sequence of a Novel Marine Bacterium Related to the Verrucomicrobia.</title>
        <authorList>
            <person name="Vosseberg J."/>
            <person name="Martijn J."/>
            <person name="Ettema T.J.G."/>
        </authorList>
    </citation>
    <scope>NUCLEOTIDE SEQUENCE [LARGE SCALE GENOMIC DNA]</scope>
    <source>
        <strain evidence="13">TARA_B100001123</strain>
    </source>
</reference>
<evidence type="ECO:0000256" key="2">
    <source>
        <dbReference type="ARBA" id="ARBA00010450"/>
    </source>
</evidence>
<comment type="similarity">
    <text evidence="10">Belongs to the 'phage' integrase family. XerC subfamily.</text>
</comment>
<feature type="active site" evidence="10">
    <location>
        <position position="149"/>
    </location>
</feature>
<dbReference type="InterPro" id="IPR002104">
    <property type="entry name" value="Integrase_catalytic"/>
</dbReference>
<dbReference type="EMBL" id="CP029803">
    <property type="protein sequence ID" value="AWT61044.1"/>
    <property type="molecule type" value="Genomic_DNA"/>
</dbReference>
<accession>A0A2Z4AKG4</accession>
<feature type="active site" evidence="10">
    <location>
        <position position="248"/>
    </location>
</feature>
<dbReference type="PANTHER" id="PTHR30349">
    <property type="entry name" value="PHAGE INTEGRASE-RELATED"/>
    <property type="match status" value="1"/>
</dbReference>
<evidence type="ECO:0000313" key="14">
    <source>
        <dbReference type="Proteomes" id="UP000247465"/>
    </source>
</evidence>
<dbReference type="NCBIfam" id="TIGR02225">
    <property type="entry name" value="recomb_XerD"/>
    <property type="match status" value="1"/>
</dbReference>
<evidence type="ECO:0000256" key="9">
    <source>
        <dbReference type="ARBA" id="ARBA00023306"/>
    </source>
</evidence>